<evidence type="ECO:0000256" key="2">
    <source>
        <dbReference type="ARBA" id="ARBA00022723"/>
    </source>
</evidence>
<keyword evidence="1" id="KW-0645">Protease</keyword>
<proteinExistence type="predicted"/>
<evidence type="ECO:0000313" key="8">
    <source>
        <dbReference type="Proteomes" id="UP000610558"/>
    </source>
</evidence>
<evidence type="ECO:0000313" key="7">
    <source>
        <dbReference type="EMBL" id="MBD2859511.1"/>
    </source>
</evidence>
<sequence length="127" mass="13879">TVESSPYNVSQAANRVLRPEGDLHMSTWTTSKVVQDFVRTLAGSVLNANQHSAAVHPRVLVRRALEHNAAAIILAHNHPSGVLDPSEADKRITNRLKEALQLIDVRTLDHIIVTSNGCKSFAEEGLL</sequence>
<dbReference type="Pfam" id="PF04002">
    <property type="entry name" value="RadC"/>
    <property type="match status" value="1"/>
</dbReference>
<keyword evidence="2" id="KW-0479">Metal-binding</keyword>
<evidence type="ECO:0000259" key="6">
    <source>
        <dbReference type="PROSITE" id="PS50249"/>
    </source>
</evidence>
<organism evidence="7 8">
    <name type="scientific">Spongiibacter pelagi</name>
    <dbReference type="NCBI Taxonomy" id="2760804"/>
    <lineage>
        <taxon>Bacteria</taxon>
        <taxon>Pseudomonadati</taxon>
        <taxon>Pseudomonadota</taxon>
        <taxon>Gammaproteobacteria</taxon>
        <taxon>Cellvibrionales</taxon>
        <taxon>Spongiibacteraceae</taxon>
        <taxon>Spongiibacter</taxon>
    </lineage>
</organism>
<keyword evidence="5" id="KW-0482">Metalloprotease</keyword>
<gene>
    <name evidence="7" type="ORF">IB286_10895</name>
</gene>
<dbReference type="PROSITE" id="PS01302">
    <property type="entry name" value="UPF0758"/>
    <property type="match status" value="1"/>
</dbReference>
<evidence type="ECO:0000256" key="5">
    <source>
        <dbReference type="ARBA" id="ARBA00023049"/>
    </source>
</evidence>
<dbReference type="GO" id="GO:0046872">
    <property type="term" value="F:metal ion binding"/>
    <property type="evidence" value="ECO:0007669"/>
    <property type="project" value="UniProtKB-KW"/>
</dbReference>
<dbReference type="Proteomes" id="UP000610558">
    <property type="component" value="Unassembled WGS sequence"/>
</dbReference>
<comment type="caution">
    <text evidence="7">The sequence shown here is derived from an EMBL/GenBank/DDBJ whole genome shotgun (WGS) entry which is preliminary data.</text>
</comment>
<accession>A0A927C4M7</accession>
<keyword evidence="4" id="KW-0862">Zinc</keyword>
<dbReference type="InterPro" id="IPR037518">
    <property type="entry name" value="MPN"/>
</dbReference>
<evidence type="ECO:0000256" key="3">
    <source>
        <dbReference type="ARBA" id="ARBA00022801"/>
    </source>
</evidence>
<dbReference type="CDD" id="cd08071">
    <property type="entry name" value="MPN_DUF2466"/>
    <property type="match status" value="1"/>
</dbReference>
<dbReference type="PANTHER" id="PTHR30471:SF3">
    <property type="entry name" value="UPF0758 PROTEIN YEES-RELATED"/>
    <property type="match status" value="1"/>
</dbReference>
<dbReference type="InterPro" id="IPR025657">
    <property type="entry name" value="RadC_JAB"/>
</dbReference>
<keyword evidence="8" id="KW-1185">Reference proteome</keyword>
<dbReference type="EMBL" id="JACXLD010000005">
    <property type="protein sequence ID" value="MBD2859511.1"/>
    <property type="molecule type" value="Genomic_DNA"/>
</dbReference>
<feature type="domain" description="MPN" evidence="6">
    <location>
        <begin position="2"/>
        <end position="127"/>
    </location>
</feature>
<dbReference type="InterPro" id="IPR001405">
    <property type="entry name" value="UPF0758"/>
</dbReference>
<evidence type="ECO:0000256" key="4">
    <source>
        <dbReference type="ARBA" id="ARBA00022833"/>
    </source>
</evidence>
<dbReference type="AlphaFoldDB" id="A0A927C4M7"/>
<dbReference type="GO" id="GO:0006508">
    <property type="term" value="P:proteolysis"/>
    <property type="evidence" value="ECO:0007669"/>
    <property type="project" value="UniProtKB-KW"/>
</dbReference>
<dbReference type="Gene3D" id="3.40.140.10">
    <property type="entry name" value="Cytidine Deaminase, domain 2"/>
    <property type="match status" value="1"/>
</dbReference>
<feature type="non-terminal residue" evidence="7">
    <location>
        <position position="1"/>
    </location>
</feature>
<keyword evidence="3" id="KW-0378">Hydrolase</keyword>
<dbReference type="PROSITE" id="PS50249">
    <property type="entry name" value="MPN"/>
    <property type="match status" value="1"/>
</dbReference>
<dbReference type="InterPro" id="IPR020891">
    <property type="entry name" value="UPF0758_CS"/>
</dbReference>
<evidence type="ECO:0000256" key="1">
    <source>
        <dbReference type="ARBA" id="ARBA00022670"/>
    </source>
</evidence>
<reference evidence="7" key="1">
    <citation type="submission" date="2020-09" db="EMBL/GenBank/DDBJ databases">
        <authorList>
            <person name="Yoon J.-W."/>
        </authorList>
    </citation>
    <scope>NUCLEOTIDE SEQUENCE</scope>
    <source>
        <strain evidence="7">KMU-158</strain>
    </source>
</reference>
<name>A0A927C4M7_9GAMM</name>
<dbReference type="GO" id="GO:0008237">
    <property type="term" value="F:metallopeptidase activity"/>
    <property type="evidence" value="ECO:0007669"/>
    <property type="project" value="UniProtKB-KW"/>
</dbReference>
<dbReference type="PANTHER" id="PTHR30471">
    <property type="entry name" value="DNA REPAIR PROTEIN RADC"/>
    <property type="match status" value="1"/>
</dbReference>
<protein>
    <recommendedName>
        <fullName evidence="6">MPN domain-containing protein</fullName>
    </recommendedName>
</protein>